<accession>A0ABU3DB84</accession>
<dbReference type="RefSeq" id="WP_311505126.1">
    <property type="nucleotide sequence ID" value="NZ_JAVRHK010000047.1"/>
</dbReference>
<keyword evidence="2" id="KW-1185">Reference proteome</keyword>
<comment type="caution">
    <text evidence="1">The sequence shown here is derived from an EMBL/GenBank/DDBJ whole genome shotgun (WGS) entry which is preliminary data.</text>
</comment>
<protein>
    <submittedName>
        <fullName evidence="1">Uncharacterized protein</fullName>
    </submittedName>
</protein>
<gene>
    <name evidence="1" type="ORF">RM539_19665</name>
</gene>
<organism evidence="1 2">
    <name type="scientific">Autumnicola musiva</name>
    <dbReference type="NCBI Taxonomy" id="3075589"/>
    <lineage>
        <taxon>Bacteria</taxon>
        <taxon>Pseudomonadati</taxon>
        <taxon>Bacteroidota</taxon>
        <taxon>Flavobacteriia</taxon>
        <taxon>Flavobacteriales</taxon>
        <taxon>Flavobacteriaceae</taxon>
        <taxon>Autumnicola</taxon>
    </lineage>
</organism>
<evidence type="ECO:0000313" key="2">
    <source>
        <dbReference type="Proteomes" id="UP001262582"/>
    </source>
</evidence>
<dbReference type="Proteomes" id="UP001262582">
    <property type="component" value="Unassembled WGS sequence"/>
</dbReference>
<dbReference type="EMBL" id="JAVRHK010000047">
    <property type="protein sequence ID" value="MDT0678795.1"/>
    <property type="molecule type" value="Genomic_DNA"/>
</dbReference>
<reference evidence="1 2" key="1">
    <citation type="submission" date="2023-09" db="EMBL/GenBank/DDBJ databases">
        <authorList>
            <person name="Rey-Velasco X."/>
        </authorList>
    </citation>
    <scope>NUCLEOTIDE SEQUENCE [LARGE SCALE GENOMIC DNA]</scope>
    <source>
        <strain evidence="1 2">F117</strain>
    </source>
</reference>
<evidence type="ECO:0000313" key="1">
    <source>
        <dbReference type="EMBL" id="MDT0678795.1"/>
    </source>
</evidence>
<sequence>MKNIVSIFIIILFPLLISGQAIKKHSNDSIEEFALRNKPEKAEKISFIKVAKWNSKEGIFVFYKENFKDENLTSDNKTYTRLIGNLFIRTPKNNKYKRILIDTIHQEGGDPKIEDLFFANADNDQYDELIIITSWNQRHYQISGKIYGTFIYDEWKNLNIDYLIFQEEISKIVDGGFDGNREGEIVKAKYKNRDEIISKLKEMTH</sequence>
<proteinExistence type="predicted"/>
<name>A0ABU3DB84_9FLAO</name>